<name>A0A8S9R6C5_BRACR</name>
<proteinExistence type="predicted"/>
<comment type="caution">
    <text evidence="1">The sequence shown here is derived from an EMBL/GenBank/DDBJ whole genome shotgun (WGS) entry which is preliminary data.</text>
</comment>
<evidence type="ECO:0000313" key="1">
    <source>
        <dbReference type="EMBL" id="KAF3558840.1"/>
    </source>
</evidence>
<sequence>MNSGASWRFQSWRRRASTRSLSILLLAGIAEDESFVIYIKVSTVNVVVVYTTVTPTPEIQLDIS</sequence>
<protein>
    <submittedName>
        <fullName evidence="1">Uncharacterized protein</fullName>
    </submittedName>
</protein>
<gene>
    <name evidence="1" type="ORF">F2Q69_00017863</name>
</gene>
<dbReference type="AlphaFoldDB" id="A0A8S9R6C5"/>
<accession>A0A8S9R6C5</accession>
<dbReference type="EMBL" id="QGKX02000996">
    <property type="protein sequence ID" value="KAF3558840.1"/>
    <property type="molecule type" value="Genomic_DNA"/>
</dbReference>
<organism evidence="1 2">
    <name type="scientific">Brassica cretica</name>
    <name type="common">Mustard</name>
    <dbReference type="NCBI Taxonomy" id="69181"/>
    <lineage>
        <taxon>Eukaryota</taxon>
        <taxon>Viridiplantae</taxon>
        <taxon>Streptophyta</taxon>
        <taxon>Embryophyta</taxon>
        <taxon>Tracheophyta</taxon>
        <taxon>Spermatophyta</taxon>
        <taxon>Magnoliopsida</taxon>
        <taxon>eudicotyledons</taxon>
        <taxon>Gunneridae</taxon>
        <taxon>Pentapetalae</taxon>
        <taxon>rosids</taxon>
        <taxon>malvids</taxon>
        <taxon>Brassicales</taxon>
        <taxon>Brassicaceae</taxon>
        <taxon>Brassiceae</taxon>
        <taxon>Brassica</taxon>
    </lineage>
</organism>
<evidence type="ECO:0000313" key="2">
    <source>
        <dbReference type="Proteomes" id="UP000712600"/>
    </source>
</evidence>
<dbReference type="Proteomes" id="UP000712600">
    <property type="component" value="Unassembled WGS sequence"/>
</dbReference>
<reference evidence="1" key="1">
    <citation type="submission" date="2019-12" db="EMBL/GenBank/DDBJ databases">
        <title>Genome sequencing and annotation of Brassica cretica.</title>
        <authorList>
            <person name="Studholme D.J."/>
            <person name="Sarris P."/>
        </authorList>
    </citation>
    <scope>NUCLEOTIDE SEQUENCE</scope>
    <source>
        <strain evidence="1">PFS-109/04</strain>
        <tissue evidence="1">Leaf</tissue>
    </source>
</reference>